<feature type="transmembrane region" description="Helical" evidence="1">
    <location>
        <begin position="351"/>
        <end position="369"/>
    </location>
</feature>
<protein>
    <recommendedName>
        <fullName evidence="4">Glycosyltransferase RgtA/B/C/D-like domain-containing protein</fullName>
    </recommendedName>
</protein>
<feature type="transmembrane region" description="Helical" evidence="1">
    <location>
        <begin position="237"/>
        <end position="258"/>
    </location>
</feature>
<sequence>MKKGIQLNPVLDRITLKQVNRILSVIFIISLAPLLILAFFDHPAIDDFVFGAQIHHTIQAGGSIFDTVRVAVEQTAQVYQEWQRSFAAVFLFSFQPAVWGESFYWITPYIMLGIYVISTFFFGKVLCVDLLKASKAQWCLLSVLIMGISIQTMPSPVQGIYWYNGAVYYTFFYSLSLLLWGWILQEHLKHPSFLRKGIILVFCVLIGGGNYITALLSVLLLFIWLAVHIYRKLPGRWFIFVALVVLAGAFVVSIIAPGNLVRAQSYEKQSILMTILDSFYYGSYFIREWSEPLFWGVSIAMALVFWKMAGKTTYHFRYPLLVSVGIFCLYCAQFSPALYGMGSYGEGRILNIIYFSFWLLWAAQLFYWCGWLRRKINHYCATHRENQCGMRKGFRKSKPYMIAFCTLIVVAGCGIRMVKDDSADFHGLISLEATYSLVSGEAASYDQEYQNRLELLEDPAIRQAKLTPYTKRPYLLYYGDLTQKIDYPWSNRAMERYYKKESVWADWKTYHQIFPD</sequence>
<organism evidence="2 3">
    <name type="scientific">Clostridium facile</name>
    <dbReference type="NCBI Taxonomy" id="2763035"/>
    <lineage>
        <taxon>Bacteria</taxon>
        <taxon>Bacillati</taxon>
        <taxon>Bacillota</taxon>
        <taxon>Clostridia</taxon>
        <taxon>Eubacteriales</taxon>
        <taxon>Clostridiaceae</taxon>
        <taxon>Clostridium</taxon>
    </lineage>
</organism>
<keyword evidence="1" id="KW-1133">Transmembrane helix</keyword>
<feature type="transmembrane region" description="Helical" evidence="1">
    <location>
        <begin position="103"/>
        <end position="126"/>
    </location>
</feature>
<gene>
    <name evidence="2" type="ORF">H8Z77_08965</name>
</gene>
<dbReference type="RefSeq" id="WP_186996802.1">
    <property type="nucleotide sequence ID" value="NZ_JACOQK010000001.1"/>
</dbReference>
<feature type="transmembrane region" description="Helical" evidence="1">
    <location>
        <begin position="21"/>
        <end position="40"/>
    </location>
</feature>
<feature type="transmembrane region" description="Helical" evidence="1">
    <location>
        <begin position="166"/>
        <end position="185"/>
    </location>
</feature>
<keyword evidence="1" id="KW-0812">Transmembrane</keyword>
<feature type="transmembrane region" description="Helical" evidence="1">
    <location>
        <begin position="197"/>
        <end position="225"/>
    </location>
</feature>
<feature type="transmembrane region" description="Helical" evidence="1">
    <location>
        <begin position="320"/>
        <end position="339"/>
    </location>
</feature>
<evidence type="ECO:0000313" key="2">
    <source>
        <dbReference type="EMBL" id="MBC5788146.1"/>
    </source>
</evidence>
<name>A0ABR7ISM8_9CLOT</name>
<dbReference type="EMBL" id="JACOQK010000001">
    <property type="protein sequence ID" value="MBC5788146.1"/>
    <property type="molecule type" value="Genomic_DNA"/>
</dbReference>
<keyword evidence="1" id="KW-0472">Membrane</keyword>
<evidence type="ECO:0000256" key="1">
    <source>
        <dbReference type="SAM" id="Phobius"/>
    </source>
</evidence>
<feature type="transmembrane region" description="Helical" evidence="1">
    <location>
        <begin position="400"/>
        <end position="418"/>
    </location>
</feature>
<reference evidence="2 3" key="1">
    <citation type="submission" date="2020-08" db="EMBL/GenBank/DDBJ databases">
        <title>Genome public.</title>
        <authorList>
            <person name="Liu C."/>
            <person name="Sun Q."/>
        </authorList>
    </citation>
    <scope>NUCLEOTIDE SEQUENCE [LARGE SCALE GENOMIC DNA]</scope>
    <source>
        <strain evidence="2 3">NSJ-27</strain>
    </source>
</reference>
<comment type="caution">
    <text evidence="2">The sequence shown here is derived from an EMBL/GenBank/DDBJ whole genome shotgun (WGS) entry which is preliminary data.</text>
</comment>
<accession>A0ABR7ISM8</accession>
<evidence type="ECO:0008006" key="4">
    <source>
        <dbReference type="Google" id="ProtNLM"/>
    </source>
</evidence>
<keyword evidence="3" id="KW-1185">Reference proteome</keyword>
<proteinExistence type="predicted"/>
<dbReference type="Proteomes" id="UP000649151">
    <property type="component" value="Unassembled WGS sequence"/>
</dbReference>
<feature type="transmembrane region" description="Helical" evidence="1">
    <location>
        <begin position="292"/>
        <end position="308"/>
    </location>
</feature>
<evidence type="ECO:0000313" key="3">
    <source>
        <dbReference type="Proteomes" id="UP000649151"/>
    </source>
</evidence>